<reference evidence="2" key="1">
    <citation type="submission" date="2016-05" db="EMBL/GenBank/DDBJ databases">
        <authorList>
            <person name="Lavstsen T."/>
            <person name="Jespersen J.S."/>
        </authorList>
    </citation>
    <scope>NUCLEOTIDE SEQUENCE</scope>
    <source>
        <tissue evidence="2">Brain</tissue>
    </source>
</reference>
<protein>
    <submittedName>
        <fullName evidence="2">Uncharacterized protein</fullName>
    </submittedName>
</protein>
<keyword evidence="1" id="KW-0812">Transmembrane</keyword>
<organism evidence="2">
    <name type="scientific">Nothobranchius pienaari</name>
    <dbReference type="NCBI Taxonomy" id="704102"/>
    <lineage>
        <taxon>Eukaryota</taxon>
        <taxon>Metazoa</taxon>
        <taxon>Chordata</taxon>
        <taxon>Craniata</taxon>
        <taxon>Vertebrata</taxon>
        <taxon>Euteleostomi</taxon>
        <taxon>Actinopterygii</taxon>
        <taxon>Neopterygii</taxon>
        <taxon>Teleostei</taxon>
        <taxon>Neoteleostei</taxon>
        <taxon>Acanthomorphata</taxon>
        <taxon>Ovalentaria</taxon>
        <taxon>Atherinomorphae</taxon>
        <taxon>Cyprinodontiformes</taxon>
        <taxon>Nothobranchiidae</taxon>
        <taxon>Nothobranchius</taxon>
    </lineage>
</organism>
<sequence>EAEWESLTEKHLYRRREDTERAKTSASFCTGIAVAAALGMWRSWCTMVGRPQDLTWQAVLLVTGLASLSYGSDANL</sequence>
<accession>A0A1A8LMZ6</accession>
<feature type="transmembrane region" description="Helical" evidence="1">
    <location>
        <begin position="24"/>
        <end position="42"/>
    </location>
</feature>
<keyword evidence="1" id="KW-0472">Membrane</keyword>
<evidence type="ECO:0000256" key="1">
    <source>
        <dbReference type="SAM" id="Phobius"/>
    </source>
</evidence>
<gene>
    <name evidence="2" type="primary">Nfu_g_1_006738</name>
</gene>
<feature type="non-terminal residue" evidence="2">
    <location>
        <position position="1"/>
    </location>
</feature>
<keyword evidence="1" id="KW-1133">Transmembrane helix</keyword>
<evidence type="ECO:0000313" key="2">
    <source>
        <dbReference type="EMBL" id="SBR45269.1"/>
    </source>
</evidence>
<name>A0A1A8LMZ6_9TELE</name>
<proteinExistence type="predicted"/>
<feature type="transmembrane region" description="Helical" evidence="1">
    <location>
        <begin position="54"/>
        <end position="71"/>
    </location>
</feature>
<dbReference type="EMBL" id="HAEF01007734">
    <property type="protein sequence ID" value="SBR45269.1"/>
    <property type="molecule type" value="Transcribed_RNA"/>
</dbReference>
<reference evidence="2" key="2">
    <citation type="submission" date="2016-06" db="EMBL/GenBank/DDBJ databases">
        <title>The genome of a short-lived fish provides insights into sex chromosome evolution and the genetic control of aging.</title>
        <authorList>
            <person name="Reichwald K."/>
            <person name="Felder M."/>
            <person name="Petzold A."/>
            <person name="Koch P."/>
            <person name="Groth M."/>
            <person name="Platzer M."/>
        </authorList>
    </citation>
    <scope>NUCLEOTIDE SEQUENCE</scope>
    <source>
        <tissue evidence="2">Brain</tissue>
    </source>
</reference>
<feature type="non-terminal residue" evidence="2">
    <location>
        <position position="76"/>
    </location>
</feature>
<dbReference type="AlphaFoldDB" id="A0A1A8LMZ6"/>